<dbReference type="STRING" id="765952.PUV_18400"/>
<reference evidence="1 2" key="2">
    <citation type="journal article" date="2011" name="Mol. Biol. Evol.">
        <title>Unity in variety--the pan-genome of the Chlamydiae.</title>
        <authorList>
            <person name="Collingro A."/>
            <person name="Tischler P."/>
            <person name="Weinmaier T."/>
            <person name="Penz T."/>
            <person name="Heinz E."/>
            <person name="Brunham R.C."/>
            <person name="Read T.D."/>
            <person name="Bavoil P.M."/>
            <person name="Sachse K."/>
            <person name="Kahane S."/>
            <person name="Friedman M.G."/>
            <person name="Rattei T."/>
            <person name="Myers G.S."/>
            <person name="Horn M."/>
        </authorList>
    </citation>
    <scope>NUCLEOTIDE SEQUENCE [LARGE SCALE GENOMIC DNA]</scope>
    <source>
        <strain evidence="2">UV7</strain>
    </source>
</reference>
<evidence type="ECO:0000313" key="1">
    <source>
        <dbReference type="EMBL" id="CCB86790.1"/>
    </source>
</evidence>
<dbReference type="OrthoDB" id="9871197at2"/>
<gene>
    <name evidence="1" type="ordered locus">PUV_18400</name>
</gene>
<evidence type="ECO:0000313" key="2">
    <source>
        <dbReference type="Proteomes" id="UP000000495"/>
    </source>
</evidence>
<dbReference type="AlphaFoldDB" id="F8L0P0"/>
<name>F8L0P0_PARAV</name>
<dbReference type="RefSeq" id="WP_013925211.1">
    <property type="nucleotide sequence ID" value="NC_015702.1"/>
</dbReference>
<dbReference type="HOGENOM" id="CLU_1203886_0_0_0"/>
<protein>
    <submittedName>
        <fullName evidence="1">Uncharacterized protein</fullName>
    </submittedName>
</protein>
<reference key="1">
    <citation type="journal article" date="2011" name="Mol. Biol. Evol.">
        <title>Unity in variety -- the pan-genome of the Chlamydiae.</title>
        <authorList>
            <person name="Collingro A."/>
            <person name="Tischler P."/>
            <person name="Weinmaier T."/>
            <person name="Penz T."/>
            <person name="Heinz E."/>
            <person name="Brunham R.C."/>
            <person name="Read T.D."/>
            <person name="Bavoil P.M."/>
            <person name="Sachse K."/>
            <person name="Kahane S."/>
            <person name="Friedman M.G."/>
            <person name="Rattei T."/>
            <person name="Myers G.S.A."/>
            <person name="Horn M."/>
        </authorList>
    </citation>
    <scope>NUCLEOTIDE SEQUENCE</scope>
    <source>
        <strain>UV7</strain>
    </source>
</reference>
<organism evidence="1 2">
    <name type="scientific">Parachlamydia acanthamoebae (strain UV7)</name>
    <dbReference type="NCBI Taxonomy" id="765952"/>
    <lineage>
        <taxon>Bacteria</taxon>
        <taxon>Pseudomonadati</taxon>
        <taxon>Chlamydiota</taxon>
        <taxon>Chlamydiia</taxon>
        <taxon>Parachlamydiales</taxon>
        <taxon>Parachlamydiaceae</taxon>
        <taxon>Parachlamydia</taxon>
    </lineage>
</organism>
<dbReference type="KEGG" id="puv:PUV_18400"/>
<proteinExistence type="predicted"/>
<accession>F8L0P0</accession>
<dbReference type="Proteomes" id="UP000000495">
    <property type="component" value="Chromosome"/>
</dbReference>
<keyword evidence="2" id="KW-1185">Reference proteome</keyword>
<sequence>MNKELEPLKEILRGFLSQMKKKEEMWKALGKNIAGTSGFGDEDTDPWPRKEACCWIFADLYDHFGRFDRTAPIVDAMHELALPHYKGWWNLNRDIQIYPQLIIQPPTKEETLKDYLERISSEIHEDRYCKSVKWRSLRSLISYLREEIYPLDERGCIEEVFPEEMKLINGKIAKENPPTAYPIDIYTTAEILKGLVGEILNGRPNAQFCAAEALGLSIKKENSIVAMLDK</sequence>
<dbReference type="EMBL" id="FR872580">
    <property type="protein sequence ID" value="CCB86790.1"/>
    <property type="molecule type" value="Genomic_DNA"/>
</dbReference>